<proteinExistence type="predicted"/>
<feature type="region of interest" description="Disordered" evidence="1">
    <location>
        <begin position="49"/>
        <end position="83"/>
    </location>
</feature>
<sequence>MAALAEDEALAHQVAEEIAVSGKSLDEWSVSDIEITIRRIWDAGGDLHGANLPAPVEDPERTPPDHTCTVVQFPKNRDEEETQ</sequence>
<organism evidence="2">
    <name type="scientific">Thiolapillus brandeum</name>
    <dbReference type="NCBI Taxonomy" id="1076588"/>
    <lineage>
        <taxon>Bacteria</taxon>
        <taxon>Pseudomonadati</taxon>
        <taxon>Pseudomonadota</taxon>
        <taxon>Gammaproteobacteria</taxon>
        <taxon>Chromatiales</taxon>
        <taxon>Sedimenticolaceae</taxon>
        <taxon>Thiolapillus</taxon>
    </lineage>
</organism>
<reference evidence="2" key="1">
    <citation type="journal article" date="2020" name="mSystems">
        <title>Genome- and Community-Level Interaction Insights into Carbon Utilization and Element Cycling Functions of Hydrothermarchaeota in Hydrothermal Sediment.</title>
        <authorList>
            <person name="Zhou Z."/>
            <person name="Liu Y."/>
            <person name="Xu W."/>
            <person name="Pan J."/>
            <person name="Luo Z.H."/>
            <person name="Li M."/>
        </authorList>
    </citation>
    <scope>NUCLEOTIDE SEQUENCE [LARGE SCALE GENOMIC DNA]</scope>
    <source>
        <strain evidence="2">HyVt-535</strain>
    </source>
</reference>
<dbReference type="EMBL" id="DROM01000165">
    <property type="protein sequence ID" value="HHH13113.1"/>
    <property type="molecule type" value="Genomic_DNA"/>
</dbReference>
<accession>A0A7C5IZ20</accession>
<protein>
    <submittedName>
        <fullName evidence="2">Uncharacterized protein</fullName>
    </submittedName>
</protein>
<evidence type="ECO:0000256" key="1">
    <source>
        <dbReference type="SAM" id="MobiDB-lite"/>
    </source>
</evidence>
<comment type="caution">
    <text evidence="2">The sequence shown here is derived from an EMBL/GenBank/DDBJ whole genome shotgun (WGS) entry which is preliminary data.</text>
</comment>
<dbReference type="AlphaFoldDB" id="A0A7C5IZ20"/>
<gene>
    <name evidence="2" type="ORF">ENJ98_02655</name>
</gene>
<dbReference type="Proteomes" id="UP000886100">
    <property type="component" value="Unassembled WGS sequence"/>
</dbReference>
<name>A0A7C5IZ20_9GAMM</name>
<evidence type="ECO:0000313" key="2">
    <source>
        <dbReference type="EMBL" id="HHH13113.1"/>
    </source>
</evidence>